<dbReference type="Proteomes" id="UP000192491">
    <property type="component" value="Unassembled WGS sequence"/>
</dbReference>
<comment type="caution">
    <text evidence="4">The sequence shown here is derived from an EMBL/GenBank/DDBJ whole genome shotgun (WGS) entry which is preliminary data.</text>
</comment>
<dbReference type="PANTHER" id="PTHR43397">
    <property type="entry name" value="ERGOTHIONEINE BIOSYNTHESIS PROTEIN 1"/>
    <property type="match status" value="1"/>
</dbReference>
<evidence type="ECO:0000259" key="3">
    <source>
        <dbReference type="Pfam" id="PF10017"/>
    </source>
</evidence>
<feature type="domain" description="Histidine-specific methyltransferase SAM-dependent" evidence="3">
    <location>
        <begin position="20"/>
        <end position="331"/>
    </location>
</feature>
<gene>
    <name evidence="4" type="ORF">BWK73_03960</name>
</gene>
<dbReference type="InterPro" id="IPR051128">
    <property type="entry name" value="EgtD_Methyltrsf_superfamily"/>
</dbReference>
<sequence length="345" mass="39094">MSFPHRLVSLQVQTHADHFAEAIYKGLTADSKSLPIKYLYDNSDPALFERLTHERRCYLARAEETLLIRFAPRIVQQLEDNTALIKLGNRDTPQTRHLITALLAKQGASLFAPIDISGDFLAKSIKCLNRDYPDLNLMGIIADYSLGLNILSKEIAQPCLLLWLGSDISHIEYAKAAQLLREHLVAELKPGDKLLLGIDMKKPIEQLNAAYGCNNDKGNAMRLVSLSFARHALRRINRQMQGNFIPENFDYYCHYNTVLGCVQIYLRSICEQTVAITQLGLRIHLAENEYIHIHNSYKYSQQDIQTLVETTGLTLEQQWIDADTLYSINLLSVPLLPALTEVQST</sequence>
<name>A0A1Y1QY03_9GAMM</name>
<dbReference type="PANTHER" id="PTHR43397:SF1">
    <property type="entry name" value="ERGOTHIONEINE BIOSYNTHESIS PROTEIN 1"/>
    <property type="match status" value="1"/>
</dbReference>
<evidence type="ECO:0000313" key="5">
    <source>
        <dbReference type="Proteomes" id="UP000192491"/>
    </source>
</evidence>
<dbReference type="PIRSF" id="PIRSF018005">
    <property type="entry name" value="UCP018005"/>
    <property type="match status" value="1"/>
</dbReference>
<evidence type="ECO:0000313" key="4">
    <source>
        <dbReference type="EMBL" id="OQX16361.1"/>
    </source>
</evidence>
<evidence type="ECO:0000256" key="1">
    <source>
        <dbReference type="ARBA" id="ARBA00022603"/>
    </source>
</evidence>
<dbReference type="InterPro" id="IPR029063">
    <property type="entry name" value="SAM-dependent_MTases_sf"/>
</dbReference>
<proteinExistence type="predicted"/>
<evidence type="ECO:0000256" key="2">
    <source>
        <dbReference type="ARBA" id="ARBA00022679"/>
    </source>
</evidence>
<dbReference type="Pfam" id="PF10017">
    <property type="entry name" value="Methyltransf_33"/>
    <property type="match status" value="1"/>
</dbReference>
<dbReference type="Gene3D" id="3.40.50.150">
    <property type="entry name" value="Vaccinia Virus protein VP39"/>
    <property type="match status" value="1"/>
</dbReference>
<protein>
    <recommendedName>
        <fullName evidence="3">Histidine-specific methyltransferase SAM-dependent domain-containing protein</fullName>
    </recommendedName>
</protein>
<dbReference type="GO" id="GO:0008168">
    <property type="term" value="F:methyltransferase activity"/>
    <property type="evidence" value="ECO:0007669"/>
    <property type="project" value="UniProtKB-KW"/>
</dbReference>
<dbReference type="InterPro" id="IPR017804">
    <property type="entry name" value="MeTrfase_EgtD-like"/>
</dbReference>
<accession>A0A1Y1QY03</accession>
<dbReference type="GO" id="GO:0032259">
    <property type="term" value="P:methylation"/>
    <property type="evidence" value="ECO:0007669"/>
    <property type="project" value="UniProtKB-KW"/>
</dbReference>
<keyword evidence="1" id="KW-0489">Methyltransferase</keyword>
<keyword evidence="2" id="KW-0808">Transferase</keyword>
<dbReference type="AlphaFoldDB" id="A0A1Y1QY03"/>
<organism evidence="4 5">
    <name type="scientific">Thiothrix lacustris</name>
    <dbReference type="NCBI Taxonomy" id="525917"/>
    <lineage>
        <taxon>Bacteria</taxon>
        <taxon>Pseudomonadati</taxon>
        <taxon>Pseudomonadota</taxon>
        <taxon>Gammaproteobacteria</taxon>
        <taxon>Thiotrichales</taxon>
        <taxon>Thiotrichaceae</taxon>
        <taxon>Thiothrix</taxon>
    </lineage>
</organism>
<dbReference type="InterPro" id="IPR019257">
    <property type="entry name" value="MeTrfase_dom"/>
</dbReference>
<dbReference type="EMBL" id="MTEJ01000005">
    <property type="protein sequence ID" value="OQX16361.1"/>
    <property type="molecule type" value="Genomic_DNA"/>
</dbReference>
<reference evidence="4 5" key="1">
    <citation type="submission" date="2017-01" db="EMBL/GenBank/DDBJ databases">
        <title>Novel large sulfur bacteria in the metagenomes of groundwater-fed chemosynthetic microbial mats in the Lake Huron basin.</title>
        <authorList>
            <person name="Sharrar A.M."/>
            <person name="Flood B.E."/>
            <person name="Bailey J.V."/>
            <person name="Jones D.S."/>
            <person name="Biddanda B."/>
            <person name="Ruberg S.A."/>
            <person name="Marcus D.N."/>
            <person name="Dick G.J."/>
        </authorList>
    </citation>
    <scope>NUCLEOTIDE SEQUENCE [LARGE SCALE GENOMIC DNA]</scope>
    <source>
        <strain evidence="4">A8</strain>
    </source>
</reference>